<evidence type="ECO:0000313" key="2">
    <source>
        <dbReference type="Proteomes" id="UP000244811"/>
    </source>
</evidence>
<proteinExistence type="predicted"/>
<dbReference type="EMBL" id="CP056070">
    <property type="protein sequence ID" value="UVC49691.1"/>
    <property type="molecule type" value="Genomic_DNA"/>
</dbReference>
<organism evidence="1 2">
    <name type="scientific">Theileria orientalis</name>
    <dbReference type="NCBI Taxonomy" id="68886"/>
    <lineage>
        <taxon>Eukaryota</taxon>
        <taxon>Sar</taxon>
        <taxon>Alveolata</taxon>
        <taxon>Apicomplexa</taxon>
        <taxon>Aconoidasida</taxon>
        <taxon>Piroplasmida</taxon>
        <taxon>Theileriidae</taxon>
        <taxon>Theileria</taxon>
    </lineage>
</organism>
<evidence type="ECO:0000313" key="1">
    <source>
        <dbReference type="EMBL" id="UVC49691.1"/>
    </source>
</evidence>
<accession>A0A976SIX3</accession>
<gene>
    <name evidence="1" type="ORF">MACK_003801</name>
</gene>
<dbReference type="AlphaFoldDB" id="A0A976SIX3"/>
<dbReference type="Proteomes" id="UP000244811">
    <property type="component" value="Chromosome 3"/>
</dbReference>
<sequence length="28" mass="3185">MCQEGVDKHNVSGMHNMWVGVQGFLCYN</sequence>
<name>A0A976SIX3_THEOR</name>
<protein>
    <submittedName>
        <fullName evidence="1">Uncharacterized protein</fullName>
    </submittedName>
</protein>
<reference evidence="1" key="1">
    <citation type="submission" date="2022-07" db="EMBL/GenBank/DDBJ databases">
        <title>Evaluation of T. orientalis genome assembly methods using nanopore sequencing and analysis of variation between genomes.</title>
        <authorList>
            <person name="Yam J."/>
            <person name="Micallef M.L."/>
            <person name="Liu M."/>
            <person name="Djordjevic S.P."/>
            <person name="Bogema D.R."/>
            <person name="Jenkins C."/>
        </authorList>
    </citation>
    <scope>NUCLEOTIDE SEQUENCE</scope>
    <source>
        <strain evidence="1">Goon Nure</strain>
    </source>
</reference>